<evidence type="ECO:0000313" key="25">
    <source>
        <dbReference type="Proteomes" id="UP000316196"/>
    </source>
</evidence>
<evidence type="ECO:0000256" key="8">
    <source>
        <dbReference type="ARBA" id="ARBA00022692"/>
    </source>
</evidence>
<comment type="similarity">
    <text evidence="3">Belongs to the Rieske iron-sulfur protein family.</text>
</comment>
<keyword evidence="17" id="KW-1015">Disulfide bond</keyword>
<evidence type="ECO:0000256" key="12">
    <source>
        <dbReference type="ARBA" id="ARBA00022989"/>
    </source>
</evidence>
<keyword evidence="13" id="KW-0560">Oxidoreductase</keyword>
<dbReference type="Proteomes" id="UP000316196">
    <property type="component" value="Unassembled WGS sequence"/>
</dbReference>
<evidence type="ECO:0000256" key="21">
    <source>
        <dbReference type="SAM" id="MobiDB-lite"/>
    </source>
</evidence>
<evidence type="ECO:0000256" key="15">
    <source>
        <dbReference type="ARBA" id="ARBA00023014"/>
    </source>
</evidence>
<evidence type="ECO:0000256" key="3">
    <source>
        <dbReference type="ARBA" id="ARBA00010651"/>
    </source>
</evidence>
<gene>
    <name evidence="24" type="ORF">FB460_0639</name>
</gene>
<dbReference type="InterPro" id="IPR036922">
    <property type="entry name" value="Rieske_2Fe-2S_sf"/>
</dbReference>
<dbReference type="EMBL" id="VFOR01000001">
    <property type="protein sequence ID" value="TQL62848.1"/>
    <property type="molecule type" value="Genomic_DNA"/>
</dbReference>
<dbReference type="PRINTS" id="PR00162">
    <property type="entry name" value="RIESKE"/>
</dbReference>
<comment type="cofactor">
    <cofactor evidence="20">
        <name>[2Fe-2S] cluster</name>
        <dbReference type="ChEBI" id="CHEBI:190135"/>
    </cofactor>
</comment>
<keyword evidence="5" id="KW-0813">Transport</keyword>
<accession>A0A542ZR68</accession>
<comment type="caution">
    <text evidence="24">The sequence shown here is derived from an EMBL/GenBank/DDBJ whole genome shotgun (WGS) entry which is preliminary data.</text>
</comment>
<reference evidence="24 25" key="1">
    <citation type="submission" date="2019-06" db="EMBL/GenBank/DDBJ databases">
        <title>Sequencing the genomes of 1000 actinobacteria strains.</title>
        <authorList>
            <person name="Klenk H.-P."/>
        </authorList>
    </citation>
    <scope>NUCLEOTIDE SEQUENCE [LARGE SCALE GENOMIC DNA]</scope>
    <source>
        <strain evidence="24 25">DSM 8251</strain>
    </source>
</reference>
<dbReference type="Pfam" id="PF00355">
    <property type="entry name" value="Rieske"/>
    <property type="match status" value="1"/>
</dbReference>
<keyword evidence="16 22" id="KW-0472">Membrane</keyword>
<feature type="compositionally biased region" description="Basic and acidic residues" evidence="21">
    <location>
        <begin position="24"/>
        <end position="38"/>
    </location>
</feature>
<evidence type="ECO:0000256" key="11">
    <source>
        <dbReference type="ARBA" id="ARBA00022982"/>
    </source>
</evidence>
<feature type="transmembrane region" description="Helical" evidence="22">
    <location>
        <begin position="74"/>
        <end position="95"/>
    </location>
</feature>
<feature type="region of interest" description="Disordered" evidence="21">
    <location>
        <begin position="1"/>
        <end position="50"/>
    </location>
</feature>
<evidence type="ECO:0000256" key="22">
    <source>
        <dbReference type="SAM" id="Phobius"/>
    </source>
</evidence>
<evidence type="ECO:0000256" key="16">
    <source>
        <dbReference type="ARBA" id="ARBA00023136"/>
    </source>
</evidence>
<dbReference type="Gene3D" id="2.102.10.10">
    <property type="entry name" value="Rieske [2Fe-2S] iron-sulphur domain"/>
    <property type="match status" value="1"/>
</dbReference>
<dbReference type="GO" id="GO:0005886">
    <property type="term" value="C:plasma membrane"/>
    <property type="evidence" value="ECO:0007669"/>
    <property type="project" value="UniProtKB-SubCell"/>
</dbReference>
<evidence type="ECO:0000259" key="23">
    <source>
        <dbReference type="PROSITE" id="PS51296"/>
    </source>
</evidence>
<evidence type="ECO:0000256" key="13">
    <source>
        <dbReference type="ARBA" id="ARBA00023002"/>
    </source>
</evidence>
<evidence type="ECO:0000256" key="2">
    <source>
        <dbReference type="ARBA" id="ARBA00004651"/>
    </source>
</evidence>
<comment type="subcellular location">
    <subcellularLocation>
        <location evidence="2">Cell membrane</location>
        <topology evidence="2">Multi-pass membrane protein</topology>
    </subcellularLocation>
</comment>
<proteinExistence type="inferred from homology"/>
<dbReference type="InterPro" id="IPR014349">
    <property type="entry name" value="Rieske_Fe-S_prot"/>
</dbReference>
<sequence>MSQNNDMSGDKMTGGENRSTPVDANDRTAAELVAERESNGTLYEHPVPDPGLEEHIERYSDAEPKVGDDIAKQITGMFIAAPVLAIAFIVIYFAVPDVTEGGPMVDFGPIQTPAAHLGMGLTLGAAVLLIGLGAVQWARMLMNDEELIEERHPARSSEEDRKATMAEVDKGIADSGISRRGLMGRALGGAIGVVAVAPLVTLADLGPWPTPSRRAETIERTLFHLATPEKPVRLVNDVTYTPIKASDMEIGQLINAQPENLAELKGTEPAERPEELKKFSYMNEKSKSAIIIVRMDPNSIRVPERRSSWHVGGIMCYSKICTHVGCPISLWEQQTHHLLCPCHQSTFDLGDSGKVVFGPAARALPQLPITVDDEGYLIATSDFEIPVGPSYPERKQHIHDKGE</sequence>
<dbReference type="PROSITE" id="PS51296">
    <property type="entry name" value="RIESKE"/>
    <property type="match status" value="1"/>
</dbReference>
<dbReference type="GO" id="GO:0004497">
    <property type="term" value="F:monooxygenase activity"/>
    <property type="evidence" value="ECO:0007669"/>
    <property type="project" value="UniProtKB-ARBA"/>
</dbReference>
<keyword evidence="15" id="KW-0411">Iron-sulfur</keyword>
<dbReference type="AlphaFoldDB" id="A0A542ZR68"/>
<organism evidence="24 25">
    <name type="scientific">Propioniferax innocua</name>
    <dbReference type="NCBI Taxonomy" id="1753"/>
    <lineage>
        <taxon>Bacteria</taxon>
        <taxon>Bacillati</taxon>
        <taxon>Actinomycetota</taxon>
        <taxon>Actinomycetes</taxon>
        <taxon>Propionibacteriales</taxon>
        <taxon>Propionibacteriaceae</taxon>
        <taxon>Propioniferax</taxon>
    </lineage>
</organism>
<protein>
    <recommendedName>
        <fullName evidence="4">Cytochrome bc1 complex Rieske iron-sulfur subunit</fullName>
    </recommendedName>
    <alternativeName>
        <fullName evidence="18">Cytochrome bc1 reductase complex subunit QcrA</fullName>
    </alternativeName>
    <alternativeName>
        <fullName evidence="19">Rieske iron-sulfur protein</fullName>
    </alternativeName>
</protein>
<evidence type="ECO:0000256" key="17">
    <source>
        <dbReference type="ARBA" id="ARBA00023157"/>
    </source>
</evidence>
<dbReference type="Pfam" id="PF19297">
    <property type="entry name" value="QcrA_N"/>
    <property type="match status" value="1"/>
</dbReference>
<dbReference type="CDD" id="cd03467">
    <property type="entry name" value="Rieske"/>
    <property type="match status" value="1"/>
</dbReference>
<evidence type="ECO:0000256" key="18">
    <source>
        <dbReference type="ARBA" id="ARBA00029586"/>
    </source>
</evidence>
<keyword evidence="9" id="KW-0001">2Fe-2S</keyword>
<comment type="function">
    <text evidence="1">Iron-sulfur subunit of the cytochrome bc1 complex, an essential component of the respiratory electron transport chain required for ATP synthesis. The bc1 complex catalyzes the oxidation of menaquinol and the reduction of cytochrome c in the respiratory chain. The bc1 complex operates through a Q-cycle mechanism that couples electron transfer to generation of the proton gradient that drives ATP synthesis.</text>
</comment>
<feature type="transmembrane region" description="Helical" evidence="22">
    <location>
        <begin position="186"/>
        <end position="208"/>
    </location>
</feature>
<dbReference type="GO" id="GO:0016705">
    <property type="term" value="F:oxidoreductase activity, acting on paired donors, with incorporation or reduction of molecular oxygen"/>
    <property type="evidence" value="ECO:0007669"/>
    <property type="project" value="UniProtKB-ARBA"/>
</dbReference>
<keyword evidence="8 22" id="KW-0812">Transmembrane</keyword>
<evidence type="ECO:0000256" key="10">
    <source>
        <dbReference type="ARBA" id="ARBA00022723"/>
    </source>
</evidence>
<evidence type="ECO:0000256" key="9">
    <source>
        <dbReference type="ARBA" id="ARBA00022714"/>
    </source>
</evidence>
<dbReference type="PANTHER" id="PTHR10134">
    <property type="entry name" value="CYTOCHROME B-C1 COMPLEX SUBUNIT RIESKE, MITOCHONDRIAL"/>
    <property type="match status" value="1"/>
</dbReference>
<keyword evidence="25" id="KW-1185">Reference proteome</keyword>
<evidence type="ECO:0000256" key="1">
    <source>
        <dbReference type="ARBA" id="ARBA00002494"/>
    </source>
</evidence>
<keyword evidence="6" id="KW-1003">Cell membrane</keyword>
<keyword evidence="14" id="KW-0408">Iron</keyword>
<dbReference type="InterPro" id="IPR005805">
    <property type="entry name" value="Rieske_Fe-S_prot_C"/>
</dbReference>
<evidence type="ECO:0000256" key="5">
    <source>
        <dbReference type="ARBA" id="ARBA00022448"/>
    </source>
</evidence>
<name>A0A542ZR68_9ACTN</name>
<feature type="transmembrane region" description="Helical" evidence="22">
    <location>
        <begin position="115"/>
        <end position="135"/>
    </location>
</feature>
<evidence type="ECO:0000256" key="6">
    <source>
        <dbReference type="ARBA" id="ARBA00022475"/>
    </source>
</evidence>
<dbReference type="InterPro" id="IPR017941">
    <property type="entry name" value="Rieske_2Fe-2S"/>
</dbReference>
<dbReference type="GO" id="GO:0051537">
    <property type="term" value="F:2 iron, 2 sulfur cluster binding"/>
    <property type="evidence" value="ECO:0007669"/>
    <property type="project" value="UniProtKB-KW"/>
</dbReference>
<keyword evidence="10" id="KW-0479">Metal-binding</keyword>
<feature type="domain" description="Rieske" evidence="23">
    <location>
        <begin position="312"/>
        <end position="378"/>
    </location>
</feature>
<keyword evidence="12 22" id="KW-1133">Transmembrane helix</keyword>
<evidence type="ECO:0000256" key="4">
    <source>
        <dbReference type="ARBA" id="ARBA00015816"/>
    </source>
</evidence>
<evidence type="ECO:0000256" key="14">
    <source>
        <dbReference type="ARBA" id="ARBA00023004"/>
    </source>
</evidence>
<keyword evidence="11" id="KW-0249">Electron transport</keyword>
<keyword evidence="7" id="KW-0679">Respiratory chain</keyword>
<evidence type="ECO:0000256" key="20">
    <source>
        <dbReference type="ARBA" id="ARBA00034078"/>
    </source>
</evidence>
<dbReference type="InterPro" id="IPR045603">
    <property type="entry name" value="QcrA_N"/>
</dbReference>
<evidence type="ECO:0000256" key="7">
    <source>
        <dbReference type="ARBA" id="ARBA00022660"/>
    </source>
</evidence>
<evidence type="ECO:0000256" key="19">
    <source>
        <dbReference type="ARBA" id="ARBA00032409"/>
    </source>
</evidence>
<evidence type="ECO:0000313" key="24">
    <source>
        <dbReference type="EMBL" id="TQL62848.1"/>
    </source>
</evidence>
<dbReference type="SUPFAM" id="SSF50022">
    <property type="entry name" value="ISP domain"/>
    <property type="match status" value="1"/>
</dbReference>
<dbReference type="GO" id="GO:0046872">
    <property type="term" value="F:metal ion binding"/>
    <property type="evidence" value="ECO:0007669"/>
    <property type="project" value="UniProtKB-KW"/>
</dbReference>